<evidence type="ECO:0000259" key="2">
    <source>
        <dbReference type="SMART" id="SM00903"/>
    </source>
</evidence>
<accession>Q11BV2</accession>
<dbReference type="PANTHER" id="PTHR30466">
    <property type="entry name" value="FLAVIN REDUCTASE"/>
    <property type="match status" value="1"/>
</dbReference>
<gene>
    <name evidence="3" type="ordered locus">Meso_3755</name>
</gene>
<dbReference type="InterPro" id="IPR012349">
    <property type="entry name" value="Split_barrel_FMN-bd"/>
</dbReference>
<dbReference type="GO" id="GO:0042602">
    <property type="term" value="F:riboflavin reductase (NADPH) activity"/>
    <property type="evidence" value="ECO:0007669"/>
    <property type="project" value="TreeGrafter"/>
</dbReference>
<dbReference type="GO" id="GO:0010181">
    <property type="term" value="F:FMN binding"/>
    <property type="evidence" value="ECO:0007669"/>
    <property type="project" value="InterPro"/>
</dbReference>
<dbReference type="KEGG" id="mes:Meso_3755"/>
<keyword evidence="1" id="KW-0560">Oxidoreductase</keyword>
<name>Q11BV2_CHESB</name>
<dbReference type="InterPro" id="IPR050268">
    <property type="entry name" value="NADH-dep_flavin_reductase"/>
</dbReference>
<evidence type="ECO:0000256" key="1">
    <source>
        <dbReference type="ARBA" id="ARBA00023002"/>
    </source>
</evidence>
<organism evidence="3">
    <name type="scientific">Chelativorans sp. (strain BNC1)</name>
    <dbReference type="NCBI Taxonomy" id="266779"/>
    <lineage>
        <taxon>Bacteria</taxon>
        <taxon>Pseudomonadati</taxon>
        <taxon>Pseudomonadota</taxon>
        <taxon>Alphaproteobacteria</taxon>
        <taxon>Hyphomicrobiales</taxon>
        <taxon>Phyllobacteriaceae</taxon>
        <taxon>Chelativorans</taxon>
    </lineage>
</organism>
<evidence type="ECO:0000313" key="3">
    <source>
        <dbReference type="EMBL" id="ABG65123.1"/>
    </source>
</evidence>
<dbReference type="AlphaFoldDB" id="Q11BV2"/>
<dbReference type="eggNOG" id="COG1853">
    <property type="taxonomic scope" value="Bacteria"/>
</dbReference>
<dbReference type="PANTHER" id="PTHR30466:SF1">
    <property type="entry name" value="FMN REDUCTASE (NADH) RUTF"/>
    <property type="match status" value="1"/>
</dbReference>
<feature type="domain" description="Flavin reductase like" evidence="2">
    <location>
        <begin position="1"/>
        <end position="146"/>
    </location>
</feature>
<dbReference type="SMART" id="SM00903">
    <property type="entry name" value="Flavin_Reduct"/>
    <property type="match status" value="1"/>
</dbReference>
<proteinExistence type="predicted"/>
<sequence>MRRLASTVSLISCSDGAERYGITVTAVTSVCAEPAAVLVCVNKSASIHDPLVAEGNFYLNLLCSNQISLSEAFSGKMKGRERFELGKWETGRNGQPFLVDAQANLFCLIDSVVHYGTHSVVIARVKEVRLAEGIAPLIYQDGKYAATAPLPEFT</sequence>
<dbReference type="Pfam" id="PF01613">
    <property type="entry name" value="Flavin_Reduct"/>
    <property type="match status" value="1"/>
</dbReference>
<dbReference type="HOGENOM" id="CLU_059021_2_1_5"/>
<dbReference type="SUPFAM" id="SSF50475">
    <property type="entry name" value="FMN-binding split barrel"/>
    <property type="match status" value="1"/>
</dbReference>
<dbReference type="InterPro" id="IPR002563">
    <property type="entry name" value="Flavin_Rdtase-like_dom"/>
</dbReference>
<dbReference type="STRING" id="266779.Meso_3755"/>
<dbReference type="EMBL" id="CP000390">
    <property type="protein sequence ID" value="ABG65123.1"/>
    <property type="molecule type" value="Genomic_DNA"/>
</dbReference>
<reference evidence="3" key="1">
    <citation type="submission" date="2006-06" db="EMBL/GenBank/DDBJ databases">
        <title>Complete sequence of chromosome of Chelativorans sp. BNC1.</title>
        <authorList>
            <consortium name="US DOE Joint Genome Institute"/>
            <person name="Copeland A."/>
            <person name="Lucas S."/>
            <person name="Lapidus A."/>
            <person name="Barry K."/>
            <person name="Detter J.C."/>
            <person name="Glavina del Rio T."/>
            <person name="Hammon N."/>
            <person name="Israni S."/>
            <person name="Dalin E."/>
            <person name="Tice H."/>
            <person name="Pitluck S."/>
            <person name="Chertkov O."/>
            <person name="Brettin T."/>
            <person name="Bruce D."/>
            <person name="Han C."/>
            <person name="Tapia R."/>
            <person name="Gilna P."/>
            <person name="Schmutz J."/>
            <person name="Larimer F."/>
            <person name="Land M."/>
            <person name="Hauser L."/>
            <person name="Kyrpides N."/>
            <person name="Mikhailova N."/>
            <person name="Richardson P."/>
        </authorList>
    </citation>
    <scope>NUCLEOTIDE SEQUENCE</scope>
    <source>
        <strain evidence="3">BNC1</strain>
    </source>
</reference>
<dbReference type="Gene3D" id="2.30.110.10">
    <property type="entry name" value="Electron Transport, Fmn-binding Protein, Chain A"/>
    <property type="match status" value="1"/>
</dbReference>
<protein>
    <submittedName>
        <fullName evidence="3">Flavin reductase-like, FMN-binding protein</fullName>
    </submittedName>
</protein>